<name>A0ABQ8YJP8_9EUKA</name>
<dbReference type="SUPFAM" id="SSF50978">
    <property type="entry name" value="WD40 repeat-like"/>
    <property type="match status" value="1"/>
</dbReference>
<reference evidence="7" key="1">
    <citation type="submission" date="2022-08" db="EMBL/GenBank/DDBJ databases">
        <title>Novel sulfate-reducing endosymbionts in the free-living metamonad Anaeramoeba.</title>
        <authorList>
            <person name="Jerlstrom-Hultqvist J."/>
            <person name="Cepicka I."/>
            <person name="Gallot-Lavallee L."/>
            <person name="Salas-Leiva D."/>
            <person name="Curtis B.A."/>
            <person name="Zahonova K."/>
            <person name="Pipaliya S."/>
            <person name="Dacks J."/>
            <person name="Roger A.J."/>
        </authorList>
    </citation>
    <scope>NUCLEOTIDE SEQUENCE</scope>
    <source>
        <strain evidence="7">Schooner1</strain>
    </source>
</reference>
<evidence type="ECO:0000256" key="3">
    <source>
        <dbReference type="ARBA" id="ARBA00022833"/>
    </source>
</evidence>
<keyword evidence="5" id="KW-0175">Coiled coil</keyword>
<dbReference type="PANTHER" id="PTHR23323:SF26">
    <property type="entry name" value="VACUOLAR PROTEIN SORTING-ASSOCIATED PROTEIN 18 HOMOLOG"/>
    <property type="match status" value="1"/>
</dbReference>
<keyword evidence="8" id="KW-1185">Reference proteome</keyword>
<dbReference type="InterPro" id="IPR007810">
    <property type="entry name" value="Pep3/Vps18_beta-prop"/>
</dbReference>
<protein>
    <submittedName>
        <fullName evidence="7">Vacuolar protein sorting-associated protein</fullName>
    </submittedName>
</protein>
<evidence type="ECO:0000256" key="5">
    <source>
        <dbReference type="SAM" id="Coils"/>
    </source>
</evidence>
<feature type="domain" description="Pep3/Vps18 beta-propeller" evidence="6">
    <location>
        <begin position="45"/>
        <end position="382"/>
    </location>
</feature>
<evidence type="ECO:0000259" key="6">
    <source>
        <dbReference type="Pfam" id="PF05131"/>
    </source>
</evidence>
<dbReference type="Proteomes" id="UP001150062">
    <property type="component" value="Unassembled WGS sequence"/>
</dbReference>
<accession>A0ABQ8YJP8</accession>
<dbReference type="PANTHER" id="PTHR23323">
    <property type="entry name" value="VACUOLAR PROTEIN SORTING-ASSOCIATED PROTEIN"/>
    <property type="match status" value="1"/>
</dbReference>
<sequence>MSLIEDFNEYRNSPTIEIEQGYEEISIEREDSRNLPKPLELKPPPIFTLDPLNYRPIDNIKTIISSNNIIYIALCNNFILRYDLSNQNNIETIKFTKDEKCLIKDLFLDPSGNHLIISCKHGVNYYHYARKKVKPRIINKFKQIKIKSVAWDPETNRNEQTPPLLIGSKNGIIFETAFDKKELYNNMLYQFKESDPITGLYFNRFDRGKDYFFVFVSTPEKMRQFIGGPTLSQLFQYYFGDEPECQEFRNDSNFSKIDILLQNNRPMNFAWLTGQNIYVGLLEISGKSRKAGGQIINSASFIPYPTGSDNKLNMPLALAHTEFHFLLVYPHEISIVSRLNSQIVERATLDSTQKQTFIGITHDKIRDLIFAYTSKQIFRLYVDDEDRNIWKIYLDLSKFDLALEHCKSSNQKDQVYKAQATHHYKNKKYSQSAGLFGNTNIPFEEYEILKKKLQDNLNSFKAFLEDNKEELDSETTYDILKKHGREEFLLAFAEIMENYDLVISHHIQMGNWLEALEKLRRVKSPEIMYKYSPILMYNSPRQTVDTWIKMSKRLNTQRLLPAIMRYAQTHKPKNVKTNQAIRYLEFVIKELRNRDKSIHHFLLWVYIEGNYDRELLAFLKPIVDFPCYDQKYALRLCKKYNKKLACAYLYCEMQLFEKAVEISLTFDIELAKNYADQPEDENLQKQLWLKIAKHVVGQGNIEQDIQFLQETELLSVEDIIQFLPNNMKIEHFKEEIKNSLHNYQAEIEILKENMMGATSRSKLIRDDINSLKNRFVVLSNRIPCSICGNPITGTDFVYFYCEHIYHNHCIRNFLFKHIFSRSRKTIFLNKERKLNEIISHLRSLEINGVISNDNSEYNNLLVQARSLNKKVMDLISSDCVLCGKIAIQLIDQPFINIEDEELVDSWNL</sequence>
<evidence type="ECO:0000313" key="7">
    <source>
        <dbReference type="EMBL" id="KAJ6244820.1"/>
    </source>
</evidence>
<organism evidence="7 8">
    <name type="scientific">Anaeramoeba flamelloides</name>
    <dbReference type="NCBI Taxonomy" id="1746091"/>
    <lineage>
        <taxon>Eukaryota</taxon>
        <taxon>Metamonada</taxon>
        <taxon>Anaeramoebidae</taxon>
        <taxon>Anaeramoeba</taxon>
    </lineage>
</organism>
<dbReference type="SUPFAM" id="SSF57850">
    <property type="entry name" value="RING/U-box"/>
    <property type="match status" value="1"/>
</dbReference>
<comment type="caution">
    <text evidence="7">The sequence shown here is derived from an EMBL/GenBank/DDBJ whole genome shotgun (WGS) entry which is preliminary data.</text>
</comment>
<dbReference type="EMBL" id="JAOAOG010000158">
    <property type="protein sequence ID" value="KAJ6244820.1"/>
    <property type="molecule type" value="Genomic_DNA"/>
</dbReference>
<evidence type="ECO:0000256" key="1">
    <source>
        <dbReference type="ARBA" id="ARBA00022723"/>
    </source>
</evidence>
<keyword evidence="3" id="KW-0862">Zinc</keyword>
<keyword evidence="2" id="KW-0863">Zinc-finger</keyword>
<feature type="repeat" description="CHCR" evidence="4">
    <location>
        <begin position="551"/>
        <end position="704"/>
    </location>
</feature>
<dbReference type="Pfam" id="PF05131">
    <property type="entry name" value="Pep3_Vps18"/>
    <property type="match status" value="1"/>
</dbReference>
<feature type="coiled-coil region" evidence="5">
    <location>
        <begin position="733"/>
        <end position="760"/>
    </location>
</feature>
<dbReference type="PROSITE" id="PS50236">
    <property type="entry name" value="CHCR"/>
    <property type="match status" value="1"/>
</dbReference>
<keyword evidence="1" id="KW-0479">Metal-binding</keyword>
<evidence type="ECO:0000256" key="2">
    <source>
        <dbReference type="ARBA" id="ARBA00022771"/>
    </source>
</evidence>
<evidence type="ECO:0000313" key="8">
    <source>
        <dbReference type="Proteomes" id="UP001150062"/>
    </source>
</evidence>
<evidence type="ECO:0000256" key="4">
    <source>
        <dbReference type="PROSITE-ProRule" id="PRU01006"/>
    </source>
</evidence>
<dbReference type="InterPro" id="IPR000547">
    <property type="entry name" value="Clathrin_H-chain/VPS_repeat"/>
</dbReference>
<dbReference type="InterPro" id="IPR036322">
    <property type="entry name" value="WD40_repeat_dom_sf"/>
</dbReference>
<proteinExistence type="predicted"/>
<gene>
    <name evidence="7" type="ORF">M0813_20911</name>
</gene>